<dbReference type="PANTHER" id="PTHR45740:SF2">
    <property type="entry name" value="POLY [ADP-RIBOSE] POLYMERASE"/>
    <property type="match status" value="1"/>
</dbReference>
<dbReference type="InterPro" id="IPR037197">
    <property type="entry name" value="WWE_dom_sf"/>
</dbReference>
<keyword evidence="4" id="KW-0862">Zinc</keyword>
<evidence type="ECO:0008006" key="12">
    <source>
        <dbReference type="Google" id="ProtNLM"/>
    </source>
</evidence>
<evidence type="ECO:0000256" key="6">
    <source>
        <dbReference type="SAM" id="Phobius"/>
    </source>
</evidence>
<evidence type="ECO:0000256" key="4">
    <source>
        <dbReference type="PROSITE-ProRule" id="PRU00723"/>
    </source>
</evidence>
<dbReference type="Gene3D" id="3.30.720.50">
    <property type="match status" value="1"/>
</dbReference>
<keyword evidence="11" id="KW-1185">Reference proteome</keyword>
<dbReference type="InterPro" id="IPR000571">
    <property type="entry name" value="Znf_CCCH"/>
</dbReference>
<dbReference type="EMBL" id="CALNXK010000080">
    <property type="protein sequence ID" value="CAH3146947.1"/>
    <property type="molecule type" value="Genomic_DNA"/>
</dbReference>
<evidence type="ECO:0000313" key="11">
    <source>
        <dbReference type="Proteomes" id="UP001159405"/>
    </source>
</evidence>
<organism evidence="10 11">
    <name type="scientific">Porites lobata</name>
    <dbReference type="NCBI Taxonomy" id="104759"/>
    <lineage>
        <taxon>Eukaryota</taxon>
        <taxon>Metazoa</taxon>
        <taxon>Cnidaria</taxon>
        <taxon>Anthozoa</taxon>
        <taxon>Hexacorallia</taxon>
        <taxon>Scleractinia</taxon>
        <taxon>Fungiina</taxon>
        <taxon>Poritidae</taxon>
        <taxon>Porites</taxon>
    </lineage>
</organism>
<dbReference type="SUPFAM" id="SSF56399">
    <property type="entry name" value="ADP-ribosylation"/>
    <property type="match status" value="1"/>
</dbReference>
<dbReference type="Gene3D" id="3.90.228.10">
    <property type="match status" value="1"/>
</dbReference>
<feature type="domain" description="C3H1-type" evidence="7">
    <location>
        <begin position="349"/>
        <end position="376"/>
    </location>
</feature>
<keyword evidence="2" id="KW-0539">Nucleus</keyword>
<feature type="transmembrane region" description="Helical" evidence="6">
    <location>
        <begin position="81"/>
        <end position="99"/>
    </location>
</feature>
<dbReference type="PROSITE" id="PS50918">
    <property type="entry name" value="WWE"/>
    <property type="match status" value="1"/>
</dbReference>
<evidence type="ECO:0000259" key="7">
    <source>
        <dbReference type="PROSITE" id="PS50103"/>
    </source>
</evidence>
<proteinExistence type="inferred from homology"/>
<dbReference type="Proteomes" id="UP001159405">
    <property type="component" value="Unassembled WGS sequence"/>
</dbReference>
<keyword evidence="4" id="KW-0479">Metal-binding</keyword>
<dbReference type="PROSITE" id="PS51059">
    <property type="entry name" value="PARP_CATALYTIC"/>
    <property type="match status" value="1"/>
</dbReference>
<feature type="zinc finger region" description="C3H1-type" evidence="4">
    <location>
        <begin position="349"/>
        <end position="376"/>
    </location>
</feature>
<evidence type="ECO:0000256" key="1">
    <source>
        <dbReference type="ARBA" id="ARBA00004123"/>
    </source>
</evidence>
<evidence type="ECO:0000259" key="9">
    <source>
        <dbReference type="PROSITE" id="PS51059"/>
    </source>
</evidence>
<reference evidence="10 11" key="1">
    <citation type="submission" date="2022-05" db="EMBL/GenBank/DDBJ databases">
        <authorList>
            <consortium name="Genoscope - CEA"/>
            <person name="William W."/>
        </authorList>
    </citation>
    <scope>NUCLEOTIDE SEQUENCE [LARGE SCALE GENOMIC DNA]</scope>
</reference>
<comment type="caution">
    <text evidence="10">The sequence shown here is derived from an EMBL/GenBank/DDBJ whole genome shotgun (WGS) entry which is preliminary data.</text>
</comment>
<dbReference type="SUPFAM" id="SSF117839">
    <property type="entry name" value="WWE domain"/>
    <property type="match status" value="1"/>
</dbReference>
<feature type="domain" description="PARP catalytic" evidence="9">
    <location>
        <begin position="564"/>
        <end position="771"/>
    </location>
</feature>
<feature type="transmembrane region" description="Helical" evidence="6">
    <location>
        <begin position="35"/>
        <end position="61"/>
    </location>
</feature>
<keyword evidence="6" id="KW-0472">Membrane</keyword>
<evidence type="ECO:0000256" key="3">
    <source>
        <dbReference type="ARBA" id="ARBA00024347"/>
    </source>
</evidence>
<evidence type="ECO:0000256" key="5">
    <source>
        <dbReference type="SAM" id="MobiDB-lite"/>
    </source>
</evidence>
<evidence type="ECO:0000259" key="8">
    <source>
        <dbReference type="PROSITE" id="PS50918"/>
    </source>
</evidence>
<protein>
    <recommendedName>
        <fullName evidence="12">Poly [ADP-ribose] polymerase</fullName>
    </recommendedName>
</protein>
<dbReference type="Pfam" id="PF23466">
    <property type="entry name" value="WWE_4"/>
    <property type="match status" value="1"/>
</dbReference>
<dbReference type="InterPro" id="IPR004170">
    <property type="entry name" value="WWE_dom"/>
</dbReference>
<keyword evidence="6" id="KW-1133">Transmembrane helix</keyword>
<evidence type="ECO:0000313" key="10">
    <source>
        <dbReference type="EMBL" id="CAH3146947.1"/>
    </source>
</evidence>
<dbReference type="InterPro" id="IPR012317">
    <property type="entry name" value="Poly(ADP-ribose)pol_cat_dom"/>
</dbReference>
<keyword evidence="4" id="KW-0863">Zinc-finger</keyword>
<feature type="transmembrane region" description="Helical" evidence="6">
    <location>
        <begin position="6"/>
        <end position="23"/>
    </location>
</feature>
<dbReference type="Pfam" id="PF02825">
    <property type="entry name" value="WWE"/>
    <property type="match status" value="1"/>
</dbReference>
<accession>A0ABN8PMG6</accession>
<feature type="domain" description="WWE" evidence="8">
    <location>
        <begin position="444"/>
        <end position="525"/>
    </location>
</feature>
<keyword evidence="6" id="KW-0812">Transmembrane</keyword>
<dbReference type="Pfam" id="PF00644">
    <property type="entry name" value="PARP"/>
    <property type="match status" value="1"/>
</dbReference>
<dbReference type="InterPro" id="IPR051712">
    <property type="entry name" value="ARTD-AVP"/>
</dbReference>
<name>A0ABN8PMG6_9CNID</name>
<gene>
    <name evidence="10" type="ORF">PLOB_00045884</name>
</gene>
<feature type="compositionally biased region" description="Basic and acidic residues" evidence="5">
    <location>
        <begin position="168"/>
        <end position="187"/>
    </location>
</feature>
<evidence type="ECO:0000256" key="2">
    <source>
        <dbReference type="ARBA" id="ARBA00023242"/>
    </source>
</evidence>
<feature type="region of interest" description="Disordered" evidence="5">
    <location>
        <begin position="153"/>
        <end position="187"/>
    </location>
</feature>
<dbReference type="PANTHER" id="PTHR45740">
    <property type="entry name" value="POLY [ADP-RIBOSE] POLYMERASE"/>
    <property type="match status" value="1"/>
</dbReference>
<sequence length="771" mass="89600">MTAMIVLVTNFCTGMFVAIWTIFSKTAYVLAEKFFMVFLPLMIKASYYTAALILEISSVVYENFCVVTVKVEDKFEYLSPSGIRSCVFMLWALLIAFRFRNRLSGTFFSEIDDKEYAITSSTDAADGVKNSSSLRERSSYSQSSVKYDMLRGKATGNDSSVRFRGKTKGNEEKGPENNDGTEDKVFDDPKKYEQYSYNYGDGPEECATTGLGYFDKGFDDQKQYEQYSYNYGDGPEECATTGFGYFDKVFDDQKTYEQYSYNYGDGPEECATTGFGYFDKVFDDQKKYEQYSYNYGDGPEEGATTGFGYFDKVFDDQKKHEQYSYNYGEGPEECATTGLGYFEHIHSDNPDAPICAEFILGKCKNGSKCAGHHCFLPYQWQYSDAGEWKSLNYKDNERLEKLYCDVTLEEFSPMVVRRSNFRKVKITQKDFERFGQLRRLCTESYVNSTNPLATEWIWYWKREDGRWRKYGQDDTGKDLQEPLEKSFLDEKNYFRFRIADENYILRFDPWGDMRQENVTYRTIKKVRRRPAKFLSIEDISQLIRSQNEVIVSNHQGKYTRGGYTPSHWAPMPSTMLYQRVPLSRRSDEFKEVKKLFKKSIERSVRIIGIERVQNPFMWEKYQRKKENMAAAKTGSHKGRFVSERQLFHGTSPEIVEAICKQNFDWRLYGKNATRYGKGSYFALNSSYSDIYAKKDSERSKFMFVAKVLVGSYTAGYYSYRRPPPKDPSNPSSDLYDSCVDDTSCPTIFVVFDTDQSYPEYIIEYSTSQGSY</sequence>
<dbReference type="CDD" id="cd01439">
    <property type="entry name" value="TCCD_inducible_PARP_like"/>
    <property type="match status" value="1"/>
</dbReference>
<comment type="similarity">
    <text evidence="3">Belongs to the ARTD/PARP family.</text>
</comment>
<comment type="subcellular location">
    <subcellularLocation>
        <location evidence="1">Nucleus</location>
    </subcellularLocation>
</comment>
<dbReference type="PROSITE" id="PS50103">
    <property type="entry name" value="ZF_C3H1"/>
    <property type="match status" value="1"/>
</dbReference>